<name>A0A232FNP8_9HYME</name>
<protein>
    <submittedName>
        <fullName evidence="1">Uncharacterized protein</fullName>
    </submittedName>
</protein>
<sequence>MSRFWPYRELKTTFPQAGKATGPNPADGYDWVIALVADTGSMGLRAGQTHKVVEKSQREDLKILEGLITETIKYAKNRSNVHGPIKTGLANALKELRKIEKKGMALLKVPELRLGGESMGPRTNSMDSLANSEATVDEVRTAIGKALKNQDDSRKVTLLKLHLSGLRMAIVVLAKGQANNLLIIGHVRAVLTKPSCFLCKDAGIKENGCEHIAILGSYRVFRRALDTAKKGKMRLFEGCQDNAENKEEDKFDPESLTTLMDEGCMAMSNLKGEATKG</sequence>
<organism evidence="1 2">
    <name type="scientific">Trichomalopsis sarcophagae</name>
    <dbReference type="NCBI Taxonomy" id="543379"/>
    <lineage>
        <taxon>Eukaryota</taxon>
        <taxon>Metazoa</taxon>
        <taxon>Ecdysozoa</taxon>
        <taxon>Arthropoda</taxon>
        <taxon>Hexapoda</taxon>
        <taxon>Insecta</taxon>
        <taxon>Pterygota</taxon>
        <taxon>Neoptera</taxon>
        <taxon>Endopterygota</taxon>
        <taxon>Hymenoptera</taxon>
        <taxon>Apocrita</taxon>
        <taxon>Proctotrupomorpha</taxon>
        <taxon>Chalcidoidea</taxon>
        <taxon>Pteromalidae</taxon>
        <taxon>Pteromalinae</taxon>
        <taxon>Trichomalopsis</taxon>
    </lineage>
</organism>
<gene>
    <name evidence="1" type="ORF">TSAR_007987</name>
</gene>
<dbReference type="AlphaFoldDB" id="A0A232FNP8"/>
<keyword evidence="2" id="KW-1185">Reference proteome</keyword>
<reference evidence="1 2" key="1">
    <citation type="journal article" date="2017" name="Curr. Biol.">
        <title>The Evolution of Venom by Co-option of Single-Copy Genes.</title>
        <authorList>
            <person name="Martinson E.O."/>
            <person name="Mrinalini"/>
            <person name="Kelkar Y.D."/>
            <person name="Chang C.H."/>
            <person name="Werren J.H."/>
        </authorList>
    </citation>
    <scope>NUCLEOTIDE SEQUENCE [LARGE SCALE GENOMIC DNA]</scope>
    <source>
        <strain evidence="1 2">Alberta</strain>
        <tissue evidence="1">Whole body</tissue>
    </source>
</reference>
<comment type="caution">
    <text evidence="1">The sequence shown here is derived from an EMBL/GenBank/DDBJ whole genome shotgun (WGS) entry which is preliminary data.</text>
</comment>
<dbReference type="EMBL" id="NNAY01000004">
    <property type="protein sequence ID" value="OXU32193.1"/>
    <property type="molecule type" value="Genomic_DNA"/>
</dbReference>
<proteinExistence type="predicted"/>
<accession>A0A232FNP8</accession>
<dbReference type="Proteomes" id="UP000215335">
    <property type="component" value="Unassembled WGS sequence"/>
</dbReference>
<evidence type="ECO:0000313" key="2">
    <source>
        <dbReference type="Proteomes" id="UP000215335"/>
    </source>
</evidence>
<evidence type="ECO:0000313" key="1">
    <source>
        <dbReference type="EMBL" id="OXU32193.1"/>
    </source>
</evidence>